<dbReference type="Pfam" id="PF02899">
    <property type="entry name" value="Phage_int_SAM_1"/>
    <property type="match status" value="1"/>
</dbReference>
<dbReference type="PANTHER" id="PTHR34605:SF3">
    <property type="entry name" value="P CELL-TYPE AGGLUTINATION PROTEIN MAP4-LIKE-RELATED"/>
    <property type="match status" value="1"/>
</dbReference>
<dbReference type="InterPro" id="IPR052925">
    <property type="entry name" value="Phage_Integrase-like_Recomb"/>
</dbReference>
<gene>
    <name evidence="7" type="ORF">HLH44_19980</name>
</gene>
<accession>A0A7W4K3G1</accession>
<dbReference type="SUPFAM" id="SSF47823">
    <property type="entry name" value="lambda integrase-like, N-terminal domain"/>
    <property type="match status" value="1"/>
</dbReference>
<dbReference type="Proteomes" id="UP000530320">
    <property type="component" value="Unassembled WGS sequence"/>
</dbReference>
<evidence type="ECO:0000256" key="2">
    <source>
        <dbReference type="ARBA" id="ARBA00023125"/>
    </source>
</evidence>
<organism evidence="7 8">
    <name type="scientific">Gluconacetobacter dulcium</name>
    <dbReference type="NCBI Taxonomy" id="2729096"/>
    <lineage>
        <taxon>Bacteria</taxon>
        <taxon>Pseudomonadati</taxon>
        <taxon>Pseudomonadota</taxon>
        <taxon>Alphaproteobacteria</taxon>
        <taxon>Acetobacterales</taxon>
        <taxon>Acetobacteraceae</taxon>
        <taxon>Gluconacetobacter</taxon>
    </lineage>
</organism>
<keyword evidence="1" id="KW-0229">DNA integration</keyword>
<dbReference type="InterPro" id="IPR044068">
    <property type="entry name" value="CB"/>
</dbReference>
<dbReference type="Gene3D" id="1.10.150.130">
    <property type="match status" value="1"/>
</dbReference>
<evidence type="ECO:0000256" key="4">
    <source>
        <dbReference type="PROSITE-ProRule" id="PRU01248"/>
    </source>
</evidence>
<feature type="domain" description="Core-binding (CB)" evidence="6">
    <location>
        <begin position="165"/>
        <end position="245"/>
    </location>
</feature>
<evidence type="ECO:0000259" key="6">
    <source>
        <dbReference type="PROSITE" id="PS51900"/>
    </source>
</evidence>
<dbReference type="Gene3D" id="1.10.443.10">
    <property type="entry name" value="Intergrase catalytic core"/>
    <property type="match status" value="1"/>
</dbReference>
<dbReference type="Pfam" id="PF00589">
    <property type="entry name" value="Phage_integrase"/>
    <property type="match status" value="1"/>
</dbReference>
<dbReference type="RefSeq" id="WP_183010597.1">
    <property type="nucleotide sequence ID" value="NZ_JABEQP010000026.1"/>
</dbReference>
<evidence type="ECO:0000313" key="7">
    <source>
        <dbReference type="EMBL" id="MBB2199678.1"/>
    </source>
</evidence>
<evidence type="ECO:0000256" key="3">
    <source>
        <dbReference type="ARBA" id="ARBA00023172"/>
    </source>
</evidence>
<comment type="caution">
    <text evidence="7">The sequence shown here is derived from an EMBL/GenBank/DDBJ whole genome shotgun (WGS) entry which is preliminary data.</text>
</comment>
<protein>
    <submittedName>
        <fullName evidence="7">Tyrosine-type recombinase/integrase</fullName>
    </submittedName>
</protein>
<dbReference type="SUPFAM" id="SSF56349">
    <property type="entry name" value="DNA breaking-rejoining enzymes"/>
    <property type="match status" value="1"/>
</dbReference>
<dbReference type="GO" id="GO:0003677">
    <property type="term" value="F:DNA binding"/>
    <property type="evidence" value="ECO:0007669"/>
    <property type="project" value="UniProtKB-UniRule"/>
</dbReference>
<dbReference type="EMBL" id="JABEQP010000026">
    <property type="protein sequence ID" value="MBB2199678.1"/>
    <property type="molecule type" value="Genomic_DNA"/>
</dbReference>
<dbReference type="InterPro" id="IPR013762">
    <property type="entry name" value="Integrase-like_cat_sf"/>
</dbReference>
<dbReference type="AlphaFoldDB" id="A0A7W4K3G1"/>
<feature type="domain" description="Tyr recombinase" evidence="5">
    <location>
        <begin position="272"/>
        <end position="477"/>
    </location>
</feature>
<dbReference type="InterPro" id="IPR002104">
    <property type="entry name" value="Integrase_catalytic"/>
</dbReference>
<dbReference type="GO" id="GO:0015074">
    <property type="term" value="P:DNA integration"/>
    <property type="evidence" value="ECO:0007669"/>
    <property type="project" value="UniProtKB-KW"/>
</dbReference>
<dbReference type="InterPro" id="IPR011010">
    <property type="entry name" value="DNA_brk_join_enz"/>
</dbReference>
<evidence type="ECO:0000259" key="5">
    <source>
        <dbReference type="PROSITE" id="PS51898"/>
    </source>
</evidence>
<name>A0A7W4K3G1_9PROT</name>
<sequence length="480" mass="52017">MLSDLRILGSPAAARRTLAARVDRLTQARLDLNDPQRALQALSVARFDPPLPLVLAGVELSDGAYTADRLLAPALPHAAAAYDVARYKIGDIPAGHELLIALELDQGEPSFVAWLRRYPSARSEQHPQSREEIPPAPVGQPAASVAQWFALASSQAVPEHDGSLGTARRAVDAFVQRGKADNTRRAYRSAVRAWCQWAAGHALPALPARAEDVAAYLADMALRKRTPRTIDLHRAALRYLHHLARLTIPTSHPLVSATLAGIRRETPHAAPAQKTALTWTPLTRVLEQVEGEDLATVRDRAILLLGFAGAFRRSELAGLTVADVTVDDDGMEIRLTRSKGDPNGNGVRVGIPRGITRHCPVRAYEAWLRAAGITEGAVFRRVWLAPEAKGCAPSPRPKIGSAALSDRAIAEIVRKHCQAAGLEGSFAGHSLRRGAISTGAGDGFDLLELKRFSRHQSLRLVETYIDAASIKQRHPGRSRF</sequence>
<keyword evidence="3" id="KW-0233">DNA recombination</keyword>
<evidence type="ECO:0000256" key="1">
    <source>
        <dbReference type="ARBA" id="ARBA00022908"/>
    </source>
</evidence>
<dbReference type="CDD" id="cd00799">
    <property type="entry name" value="INT_Cre_C"/>
    <property type="match status" value="1"/>
</dbReference>
<reference evidence="7 8" key="1">
    <citation type="submission" date="2020-04" db="EMBL/GenBank/DDBJ databases">
        <title>Description of novel Gluconacetobacter.</title>
        <authorList>
            <person name="Sombolestani A."/>
        </authorList>
    </citation>
    <scope>NUCLEOTIDE SEQUENCE [LARGE SCALE GENOMIC DNA]</scope>
    <source>
        <strain evidence="7 8">LMG 22058</strain>
    </source>
</reference>
<dbReference type="PROSITE" id="PS51900">
    <property type="entry name" value="CB"/>
    <property type="match status" value="1"/>
</dbReference>
<dbReference type="PANTHER" id="PTHR34605">
    <property type="entry name" value="PHAGE_INTEGRASE DOMAIN-CONTAINING PROTEIN"/>
    <property type="match status" value="1"/>
</dbReference>
<keyword evidence="2 4" id="KW-0238">DNA-binding</keyword>
<dbReference type="InterPro" id="IPR004107">
    <property type="entry name" value="Integrase_SAM-like_N"/>
</dbReference>
<proteinExistence type="predicted"/>
<dbReference type="GO" id="GO:0006310">
    <property type="term" value="P:DNA recombination"/>
    <property type="evidence" value="ECO:0007669"/>
    <property type="project" value="UniProtKB-KW"/>
</dbReference>
<dbReference type="InterPro" id="IPR010998">
    <property type="entry name" value="Integrase_recombinase_N"/>
</dbReference>
<evidence type="ECO:0000313" key="8">
    <source>
        <dbReference type="Proteomes" id="UP000530320"/>
    </source>
</evidence>
<dbReference type="PROSITE" id="PS51898">
    <property type="entry name" value="TYR_RECOMBINASE"/>
    <property type="match status" value="1"/>
</dbReference>